<evidence type="ECO:0000313" key="3">
    <source>
        <dbReference type="Proteomes" id="UP000777438"/>
    </source>
</evidence>
<dbReference type="OrthoDB" id="2520703at2759"/>
<keyword evidence="3" id="KW-1185">Reference proteome</keyword>
<dbReference type="AlphaFoldDB" id="A0A9P8VWL9"/>
<proteinExistence type="predicted"/>
<dbReference type="Proteomes" id="UP000777438">
    <property type="component" value="Unassembled WGS sequence"/>
</dbReference>
<organism evidence="2 3">
    <name type="scientific">Thelonectria olida</name>
    <dbReference type="NCBI Taxonomy" id="1576542"/>
    <lineage>
        <taxon>Eukaryota</taxon>
        <taxon>Fungi</taxon>
        <taxon>Dikarya</taxon>
        <taxon>Ascomycota</taxon>
        <taxon>Pezizomycotina</taxon>
        <taxon>Sordariomycetes</taxon>
        <taxon>Hypocreomycetidae</taxon>
        <taxon>Hypocreales</taxon>
        <taxon>Nectriaceae</taxon>
        <taxon>Thelonectria</taxon>
    </lineage>
</organism>
<dbReference type="SUPFAM" id="SSF52047">
    <property type="entry name" value="RNI-like"/>
    <property type="match status" value="1"/>
</dbReference>
<accession>A0A9P8VWL9</accession>
<sequence length="525" mass="59706">MAKHSLLGLPAEIQSRIVSYLAVPTSFKSIHAVLYTCKQLYEIALPFSVQTYWDAELPYDPNRKPRPRSRTLQFLRYITITKPELAECVDTIIVGSFSTQEVDDHSDFELGGLEDDERELYEGLIHDTFSTGSDDWKQARADWLAGFDKGIQDAEVALLLVVCPKLKTLIFGEPYQPMIFSRVLNAAAKRNSSTDSKGSFLAQLEDVYHESTEGKYGYLGFEETASPVFQIPSVRSYECIMLNGSNGSADEIGRIPRGSSNIESIFLRKSNLTATTLKQIVGACKSLREFEFLRGVYHMYNLEVMPRDILEILLPHADSLEYLHINSEEQWEKPGWEDAPTKTYMGVELREMTKLKTLVVGSQTITGLLDNPELLPFDQSELKDAPRIVECIPEKLEELQIHSCGKPILPQLKEFLEATTKRKRFPNLKRVQILFNKESIDDDDVEHLGSPRDGVELEVVTQAEENRVYDLISSDGIGKETPYISNICTRIWFPRSREIWLKYRGQDKASATVNEGVQERPEELF</sequence>
<feature type="domain" description="Leucine-rich repeat" evidence="1">
    <location>
        <begin position="138"/>
        <end position="448"/>
    </location>
</feature>
<name>A0A9P8VWL9_9HYPO</name>
<dbReference type="InterPro" id="IPR032675">
    <property type="entry name" value="LRR_dom_sf"/>
</dbReference>
<gene>
    <name evidence="2" type="ORF">B0T10DRAFT_495309</name>
</gene>
<dbReference type="Pfam" id="PF24969">
    <property type="entry name" value="LRR_15"/>
    <property type="match status" value="1"/>
</dbReference>
<dbReference type="EMBL" id="JAGPYM010000026">
    <property type="protein sequence ID" value="KAH6880367.1"/>
    <property type="molecule type" value="Genomic_DNA"/>
</dbReference>
<dbReference type="Gene3D" id="3.80.10.10">
    <property type="entry name" value="Ribonuclease Inhibitor"/>
    <property type="match status" value="1"/>
</dbReference>
<protein>
    <recommendedName>
        <fullName evidence="1">Leucine-rich repeat domain-containing protein</fullName>
    </recommendedName>
</protein>
<comment type="caution">
    <text evidence="2">The sequence shown here is derived from an EMBL/GenBank/DDBJ whole genome shotgun (WGS) entry which is preliminary data.</text>
</comment>
<dbReference type="InterPro" id="IPR056867">
    <property type="entry name" value="LRR_15"/>
</dbReference>
<evidence type="ECO:0000259" key="1">
    <source>
        <dbReference type="Pfam" id="PF24969"/>
    </source>
</evidence>
<reference evidence="2 3" key="1">
    <citation type="journal article" date="2021" name="Nat. Commun.">
        <title>Genetic determinants of endophytism in the Arabidopsis root mycobiome.</title>
        <authorList>
            <person name="Mesny F."/>
            <person name="Miyauchi S."/>
            <person name="Thiergart T."/>
            <person name="Pickel B."/>
            <person name="Atanasova L."/>
            <person name="Karlsson M."/>
            <person name="Huettel B."/>
            <person name="Barry K.W."/>
            <person name="Haridas S."/>
            <person name="Chen C."/>
            <person name="Bauer D."/>
            <person name="Andreopoulos W."/>
            <person name="Pangilinan J."/>
            <person name="LaButti K."/>
            <person name="Riley R."/>
            <person name="Lipzen A."/>
            <person name="Clum A."/>
            <person name="Drula E."/>
            <person name="Henrissat B."/>
            <person name="Kohler A."/>
            <person name="Grigoriev I.V."/>
            <person name="Martin F.M."/>
            <person name="Hacquard S."/>
        </authorList>
    </citation>
    <scope>NUCLEOTIDE SEQUENCE [LARGE SCALE GENOMIC DNA]</scope>
    <source>
        <strain evidence="2 3">MPI-CAGE-CH-0241</strain>
    </source>
</reference>
<evidence type="ECO:0000313" key="2">
    <source>
        <dbReference type="EMBL" id="KAH6880367.1"/>
    </source>
</evidence>